<keyword evidence="11" id="KW-1185">Reference proteome</keyword>
<feature type="transmembrane region" description="Helical" evidence="8">
    <location>
        <begin position="449"/>
        <end position="470"/>
    </location>
</feature>
<dbReference type="InterPro" id="IPR049012">
    <property type="entry name" value="Mutator_transp_dom"/>
</dbReference>
<feature type="transmembrane region" description="Helical" evidence="8">
    <location>
        <begin position="333"/>
        <end position="354"/>
    </location>
</feature>
<proteinExistence type="predicted"/>
<feature type="transmembrane region" description="Helical" evidence="8">
    <location>
        <begin position="672"/>
        <end position="693"/>
    </location>
</feature>
<organism evidence="10 11">
    <name type="scientific">Parnassius apollo</name>
    <name type="common">Apollo butterfly</name>
    <name type="synonym">Papilio apollo</name>
    <dbReference type="NCBI Taxonomy" id="110799"/>
    <lineage>
        <taxon>Eukaryota</taxon>
        <taxon>Metazoa</taxon>
        <taxon>Ecdysozoa</taxon>
        <taxon>Arthropoda</taxon>
        <taxon>Hexapoda</taxon>
        <taxon>Insecta</taxon>
        <taxon>Pterygota</taxon>
        <taxon>Neoptera</taxon>
        <taxon>Endopterygota</taxon>
        <taxon>Lepidoptera</taxon>
        <taxon>Glossata</taxon>
        <taxon>Ditrysia</taxon>
        <taxon>Papilionoidea</taxon>
        <taxon>Papilionidae</taxon>
        <taxon>Parnassiinae</taxon>
        <taxon>Parnassini</taxon>
        <taxon>Parnassius</taxon>
        <taxon>Parnassius</taxon>
    </lineage>
</organism>
<feature type="transmembrane region" description="Helical" evidence="8">
    <location>
        <begin position="639"/>
        <end position="660"/>
    </location>
</feature>
<feature type="transmembrane region" description="Helical" evidence="8">
    <location>
        <begin position="482"/>
        <end position="506"/>
    </location>
</feature>
<feature type="transmembrane region" description="Helical" evidence="8">
    <location>
        <begin position="512"/>
        <end position="533"/>
    </location>
</feature>
<comment type="subcellular location">
    <subcellularLocation>
        <location evidence="1">Cell membrane</location>
        <topology evidence="1">Multi-pass membrane protein</topology>
    </subcellularLocation>
</comment>
<reference evidence="10" key="1">
    <citation type="submission" date="2021-04" db="EMBL/GenBank/DDBJ databases">
        <authorList>
            <person name="Tunstrom K."/>
        </authorList>
    </citation>
    <scope>NUCLEOTIDE SEQUENCE</scope>
</reference>
<feature type="transmembrane region" description="Helical" evidence="8">
    <location>
        <begin position="699"/>
        <end position="725"/>
    </location>
</feature>
<keyword evidence="5 8" id="KW-1133">Transmembrane helix</keyword>
<dbReference type="GO" id="GO:1990539">
    <property type="term" value="P:fructose import across plasma membrane"/>
    <property type="evidence" value="ECO:0007669"/>
    <property type="project" value="UniProtKB-ARBA"/>
</dbReference>
<dbReference type="InterPro" id="IPR020846">
    <property type="entry name" value="MFS_dom"/>
</dbReference>
<dbReference type="GO" id="GO:0005886">
    <property type="term" value="C:plasma membrane"/>
    <property type="evidence" value="ECO:0007669"/>
    <property type="project" value="UniProtKB-SubCell"/>
</dbReference>
<dbReference type="InterPro" id="IPR045263">
    <property type="entry name" value="GLUT"/>
</dbReference>
<dbReference type="OrthoDB" id="4540492at2759"/>
<feature type="transmembrane region" description="Helical" evidence="8">
    <location>
        <begin position="737"/>
        <end position="760"/>
    </location>
</feature>
<accession>A0A8S3Y4U8</accession>
<evidence type="ECO:0000256" key="5">
    <source>
        <dbReference type="ARBA" id="ARBA00022989"/>
    </source>
</evidence>
<dbReference type="Pfam" id="PF00083">
    <property type="entry name" value="Sugar_tr"/>
    <property type="match status" value="1"/>
</dbReference>
<evidence type="ECO:0000256" key="1">
    <source>
        <dbReference type="ARBA" id="ARBA00004651"/>
    </source>
</evidence>
<feature type="transmembrane region" description="Helical" evidence="8">
    <location>
        <begin position="423"/>
        <end position="443"/>
    </location>
</feature>
<dbReference type="CDD" id="cd17357">
    <property type="entry name" value="MFS_GLUT_Class1_2_like"/>
    <property type="match status" value="1"/>
</dbReference>
<dbReference type="GO" id="GO:0005353">
    <property type="term" value="F:fructose transmembrane transporter activity"/>
    <property type="evidence" value="ECO:0007669"/>
    <property type="project" value="UniProtKB-ARBA"/>
</dbReference>
<dbReference type="Pfam" id="PF20700">
    <property type="entry name" value="Mutator"/>
    <property type="match status" value="1"/>
</dbReference>
<evidence type="ECO:0000256" key="8">
    <source>
        <dbReference type="SAM" id="Phobius"/>
    </source>
</evidence>
<feature type="transmembrane region" description="Helical" evidence="8">
    <location>
        <begin position="766"/>
        <end position="787"/>
    </location>
</feature>
<protein>
    <submittedName>
        <fullName evidence="10">(apollo) hypothetical protein</fullName>
    </submittedName>
</protein>
<evidence type="ECO:0000256" key="7">
    <source>
        <dbReference type="ARBA" id="ARBA00023180"/>
    </source>
</evidence>
<evidence type="ECO:0000313" key="10">
    <source>
        <dbReference type="EMBL" id="CAG5051163.1"/>
    </source>
</evidence>
<keyword evidence="3" id="KW-1003">Cell membrane</keyword>
<dbReference type="EMBL" id="CAJQZP010001492">
    <property type="protein sequence ID" value="CAG5051163.1"/>
    <property type="molecule type" value="Genomic_DNA"/>
</dbReference>
<dbReference type="PROSITE" id="PS50850">
    <property type="entry name" value="MFS"/>
    <property type="match status" value="1"/>
</dbReference>
<evidence type="ECO:0000256" key="3">
    <source>
        <dbReference type="ARBA" id="ARBA00022475"/>
    </source>
</evidence>
<evidence type="ECO:0000313" key="11">
    <source>
        <dbReference type="Proteomes" id="UP000691718"/>
    </source>
</evidence>
<evidence type="ECO:0000256" key="6">
    <source>
        <dbReference type="ARBA" id="ARBA00023136"/>
    </source>
</evidence>
<comment type="caution">
    <text evidence="10">The sequence shown here is derived from an EMBL/GenBank/DDBJ whole genome shotgun (WGS) entry which is preliminary data.</text>
</comment>
<dbReference type="InterPro" id="IPR003663">
    <property type="entry name" value="Sugar/inositol_transpt"/>
</dbReference>
<keyword evidence="4 8" id="KW-0812">Transmembrane</keyword>
<dbReference type="PANTHER" id="PTHR23503:SF127">
    <property type="entry name" value="FI08437P-RELATED"/>
    <property type="match status" value="1"/>
</dbReference>
<dbReference type="PANTHER" id="PTHR23503">
    <property type="entry name" value="SOLUTE CARRIER FAMILY 2"/>
    <property type="match status" value="1"/>
</dbReference>
<keyword evidence="2" id="KW-0813">Transport</keyword>
<gene>
    <name evidence="10" type="ORF">PAPOLLO_LOCUS24970</name>
</gene>
<name>A0A8S3Y4U8_PARAO</name>
<evidence type="ECO:0000259" key="9">
    <source>
        <dbReference type="PROSITE" id="PS50850"/>
    </source>
</evidence>
<keyword evidence="7" id="KW-0325">Glycoprotein</keyword>
<dbReference type="NCBIfam" id="TIGR00879">
    <property type="entry name" value="SP"/>
    <property type="match status" value="1"/>
</dbReference>
<feature type="domain" description="Major facilitator superfamily (MFS) profile" evidence="9">
    <location>
        <begin position="341"/>
        <end position="791"/>
    </location>
</feature>
<feature type="transmembrane region" description="Helical" evidence="8">
    <location>
        <begin position="389"/>
        <end position="411"/>
    </location>
</feature>
<dbReference type="AlphaFoldDB" id="A0A8S3Y4U8"/>
<dbReference type="FunFam" id="1.20.1250.20:FF:001511">
    <property type="entry name" value="Solute carrier family 2, facilitated glucose transporter member 5"/>
    <property type="match status" value="1"/>
</dbReference>
<keyword evidence="6 8" id="KW-0472">Membrane</keyword>
<dbReference type="InterPro" id="IPR005828">
    <property type="entry name" value="MFS_sugar_transport-like"/>
</dbReference>
<evidence type="ECO:0000256" key="2">
    <source>
        <dbReference type="ARBA" id="ARBA00022448"/>
    </source>
</evidence>
<sequence>MVIKRIFRHSHNPPQYDTSDDECDDGDTNWYEVSFNNLLEGKSSFCVEGRRIIDIDYFYRGLQEICNHNKALGCTLSNVHILSEKRKGLLSKYKLGCNFCNQTFCLDSEPKSNLDLNKSATSGIISSGIGYSQFSELCASMDCPSFSPRHYAKLQNETYDDWQKTAIIAMETAAVRERNAAIAEGRVKNGIACIDVIADGVWSKRSFNTNFSALSGAAAIIGKRFGEVLFIGVKNKYCCICARAESKGIRPGDHVCYKNYSGSSTGMESKILLEGFKQSISMHNLTYERMVADGDSCTYKKNLECRPYPNCTVEKIINEHQHLTQTLEYKPGWSFYLVLAGVATTLGSSLPVGYNIGVVNTPAEVIKTFCNESFISRYNLPLDDTWLSVLWSSIVSIFIIGGCTGSVLGSVLANKLGRKNATIVTSALSIAGALLFLLCRAANAVEMLIVGRLLVGLSAGLTTSIVPMYLTELSPLRLTGAMGVACPMGVNVGVLVGQVMGLNFFLGGVDDWPYLLSVYALLVIICLPVLCILPESPKYLFIVKRNEDTAVKELSRLRGVSESVLVEELEALREERDARGSAGGEARGAWSMRRLLASHRLRLPLLLLCAAQAGQQTSGINAVFYYSQMIFKQAGLTEAGAQYATIACGLINVCTAALMLRMLPRAGRRPLLLASSLGAALALAALAAAMTAINTVSWMPYVCMIAVLLYVLVYGFGLGPIPYFIGSEMFEVGPRPAGMAWGSLANWGGNFLVGMCFPTMRRAIGSYSFFIFSAITAALFFFMRAYLPETRGSTPAQVTQKCANGLRSRPLSRQHTPV</sequence>
<dbReference type="Proteomes" id="UP000691718">
    <property type="component" value="Unassembled WGS sequence"/>
</dbReference>
<evidence type="ECO:0000256" key="4">
    <source>
        <dbReference type="ARBA" id="ARBA00022692"/>
    </source>
</evidence>